<accession>A0A418NHQ0</accession>
<dbReference type="Proteomes" id="UP000285092">
    <property type="component" value="Unassembled WGS sequence"/>
</dbReference>
<gene>
    <name evidence="3" type="ORF">D2V04_09235</name>
</gene>
<reference evidence="3 4" key="1">
    <citation type="submission" date="2018-08" db="EMBL/GenBank/DDBJ databases">
        <title>Altererythrobacter sp.Ery1 and Ery12, the genome sequencing of novel strains in genus Alterythrobacter.</title>
        <authorList>
            <person name="Cheng H."/>
            <person name="Wu Y.-H."/>
            <person name="Fang C."/>
            <person name="Xu X.-W."/>
        </authorList>
    </citation>
    <scope>NUCLEOTIDE SEQUENCE [LARGE SCALE GENOMIC DNA]</scope>
    <source>
        <strain evidence="3 4">Ery1</strain>
    </source>
</reference>
<dbReference type="EMBL" id="QXFK01000016">
    <property type="protein sequence ID" value="RIV78058.1"/>
    <property type="molecule type" value="Genomic_DNA"/>
</dbReference>
<evidence type="ECO:0000256" key="1">
    <source>
        <dbReference type="SAM" id="Coils"/>
    </source>
</evidence>
<feature type="region of interest" description="Disordered" evidence="2">
    <location>
        <begin position="119"/>
        <end position="150"/>
    </location>
</feature>
<dbReference type="AlphaFoldDB" id="A0A418NHQ0"/>
<feature type="coiled-coil region" evidence="1">
    <location>
        <begin position="31"/>
        <end position="58"/>
    </location>
</feature>
<organism evidence="3 4">
    <name type="scientific">Pelagerythrobacter aerophilus</name>
    <dbReference type="NCBI Taxonomy" id="2306995"/>
    <lineage>
        <taxon>Bacteria</taxon>
        <taxon>Pseudomonadati</taxon>
        <taxon>Pseudomonadota</taxon>
        <taxon>Alphaproteobacteria</taxon>
        <taxon>Sphingomonadales</taxon>
        <taxon>Erythrobacteraceae</taxon>
        <taxon>Pelagerythrobacter</taxon>
    </lineage>
</organism>
<evidence type="ECO:0000313" key="4">
    <source>
        <dbReference type="Proteomes" id="UP000285092"/>
    </source>
</evidence>
<name>A0A418NHQ0_9SPHN</name>
<evidence type="ECO:0000313" key="3">
    <source>
        <dbReference type="EMBL" id="RIV78058.1"/>
    </source>
</evidence>
<comment type="caution">
    <text evidence="3">The sequence shown here is derived from an EMBL/GenBank/DDBJ whole genome shotgun (WGS) entry which is preliminary data.</text>
</comment>
<proteinExistence type="predicted"/>
<sequence>MMTVGSRMRQIGWAVVLSICLAGFVVLTFRVNAVKSEVRLAERQIIALERENLLLETEFETRANQQQLANWNRVEFGYQAPRADQFLDNERELAALGLPRAIGGPEPIRVARAPAAETTSFPKMVSPVTGQPADTDEDRPEGERVATARSLSDRLSDKVAFETAFAEFSE</sequence>
<dbReference type="OrthoDB" id="7391128at2"/>
<keyword evidence="4" id="KW-1185">Reference proteome</keyword>
<evidence type="ECO:0000256" key="2">
    <source>
        <dbReference type="SAM" id="MobiDB-lite"/>
    </source>
</evidence>
<feature type="compositionally biased region" description="Basic and acidic residues" evidence="2">
    <location>
        <begin position="141"/>
        <end position="150"/>
    </location>
</feature>
<keyword evidence="1" id="KW-0175">Coiled coil</keyword>
<protein>
    <submittedName>
        <fullName evidence="3">Uncharacterized protein</fullName>
    </submittedName>
</protein>